<evidence type="ECO:0000313" key="5">
    <source>
        <dbReference type="EMBL" id="ADO82282.1"/>
    </source>
</evidence>
<sequence>MKKILFFIILAINSLISFAADDVNIKDYKIFASGKNFLSQNNYKDALTQFELLSEKYPESLLFKSNYANYYIGITYYNLGDYDNARNFLERAIYTPKDFKAEDPYFQKSKKHLFEYKRNYYLAKIYLEQGLKDEALKHFKFLVKNYYSKELETYEKMALKELEKHDPYFEILYMVKYENALPILLSLKNEDILALGDFFLSKGSYQSAEKVYSEYLNLEKKDVHQVKLSLLETLKRSKKYDVLLEKSSDFITLSDNSDFYYYLALAQMQLGKKSDAEQTFSKVKTGKYKKAASISIARILSSRREYKKAISILKSIKSSYANNLLMETYIKAGMTEEFKKASVNYIKKYPYSDQAAYYRFLLYKESQNPNYLNWIIKYNINTYYYELAYSIMENMRNLEAYPLNYKSRIYREKVQRLESLAELKDGEILKIEIENMDFPEKDRVFREYLMSSIYEKGGFYLSAVLKSRKYQNDFSKYSNLITFLYPRYYDFMVKKAAKKYNIEEALIYSVILQESVFEPSLISKAGATGLMQIMLSTAKDMDPDITQEKLLAPDINIELGSRYLKSLLTKFDGNIPKTVAAYNAGAGNVVKWKSDKKGDLDIEKIPFSETKKYVKRVINNYYKYKRIYHY</sequence>
<protein>
    <submittedName>
        <fullName evidence="5">Lytic transglycosylase catalytic</fullName>
    </submittedName>
</protein>
<dbReference type="PANTHER" id="PTHR37423">
    <property type="entry name" value="SOLUBLE LYTIC MUREIN TRANSGLYCOSYLASE-RELATED"/>
    <property type="match status" value="1"/>
</dbReference>
<feature type="repeat" description="TPR" evidence="2">
    <location>
        <begin position="66"/>
        <end position="99"/>
    </location>
</feature>
<evidence type="ECO:0000259" key="4">
    <source>
        <dbReference type="Pfam" id="PF01464"/>
    </source>
</evidence>
<keyword evidence="6" id="KW-1185">Reference proteome</keyword>
<dbReference type="GO" id="GO:0016020">
    <property type="term" value="C:membrane"/>
    <property type="evidence" value="ECO:0007669"/>
    <property type="project" value="InterPro"/>
</dbReference>
<dbReference type="Gene3D" id="1.25.40.10">
    <property type="entry name" value="Tetratricopeptide repeat domain"/>
    <property type="match status" value="2"/>
</dbReference>
<dbReference type="Pfam" id="PF13432">
    <property type="entry name" value="TPR_16"/>
    <property type="match status" value="1"/>
</dbReference>
<dbReference type="InterPro" id="IPR000189">
    <property type="entry name" value="Transglyc_AS"/>
</dbReference>
<dbReference type="InterPro" id="IPR019734">
    <property type="entry name" value="TPR_rpt"/>
</dbReference>
<reference evidence="5 6" key="1">
    <citation type="journal article" date="2010" name="Stand. Genomic Sci.">
        <title>Complete genome sequence of Ilyobacter polytropus type strain (CuHbu1).</title>
        <authorList>
            <person name="Sikorski J."/>
            <person name="Chertkov O."/>
            <person name="Lapidus A."/>
            <person name="Nolan M."/>
            <person name="Lucas S."/>
            <person name="Del Rio T.G."/>
            <person name="Tice H."/>
            <person name="Cheng J.F."/>
            <person name="Tapia R."/>
            <person name="Han C."/>
            <person name="Goodwin L."/>
            <person name="Pitluck S."/>
            <person name="Liolios K."/>
            <person name="Ivanova N."/>
            <person name="Mavromatis K."/>
            <person name="Mikhailova N."/>
            <person name="Pati A."/>
            <person name="Chen A."/>
            <person name="Palaniappan K."/>
            <person name="Land M."/>
            <person name="Hauser L."/>
            <person name="Chang Y.J."/>
            <person name="Jeffries C.D."/>
            <person name="Brambilla E."/>
            <person name="Yasawong M."/>
            <person name="Rohde M."/>
            <person name="Pukall R."/>
            <person name="Spring S."/>
            <person name="Goker M."/>
            <person name="Woyke T."/>
            <person name="Bristow J."/>
            <person name="Eisen J.A."/>
            <person name="Markowitz V."/>
            <person name="Hugenholtz P."/>
            <person name="Kyrpides N.C."/>
            <person name="Klenk H.P."/>
        </authorList>
    </citation>
    <scope>NUCLEOTIDE SEQUENCE [LARGE SCALE GENOMIC DNA]</scope>
    <source>
        <strain evidence="6">ATCC 51220 / DSM 2926 / LMG 16218 / CuHBu1</strain>
    </source>
</reference>
<evidence type="ECO:0000256" key="3">
    <source>
        <dbReference type="SAM" id="SignalP"/>
    </source>
</evidence>
<name>E3H5Z2_ILYPC</name>
<dbReference type="CAZy" id="GH23">
    <property type="family name" value="Glycoside Hydrolase Family 23"/>
</dbReference>
<dbReference type="OrthoDB" id="92254at2"/>
<dbReference type="AlphaFoldDB" id="E3H5Z2"/>
<dbReference type="CDD" id="cd13401">
    <property type="entry name" value="Slt70-like"/>
    <property type="match status" value="1"/>
</dbReference>
<dbReference type="HOGENOM" id="CLU_443951_0_0_0"/>
<evidence type="ECO:0000313" key="6">
    <source>
        <dbReference type="Proteomes" id="UP000006875"/>
    </source>
</evidence>
<dbReference type="PROSITE" id="PS50005">
    <property type="entry name" value="TPR"/>
    <property type="match status" value="1"/>
</dbReference>
<dbReference type="Proteomes" id="UP000006875">
    <property type="component" value="Chromosome"/>
</dbReference>
<keyword evidence="3" id="KW-0732">Signal</keyword>
<dbReference type="EMBL" id="CP002281">
    <property type="protein sequence ID" value="ADO82282.1"/>
    <property type="molecule type" value="Genomic_DNA"/>
</dbReference>
<evidence type="ECO:0000256" key="2">
    <source>
        <dbReference type="PROSITE-ProRule" id="PRU00339"/>
    </source>
</evidence>
<dbReference type="KEGG" id="ipo:Ilyop_0494"/>
<dbReference type="RefSeq" id="WP_013386952.1">
    <property type="nucleotide sequence ID" value="NC_014632.1"/>
</dbReference>
<comment type="similarity">
    <text evidence="1">Belongs to the transglycosylase Slt family.</text>
</comment>
<dbReference type="InterPro" id="IPR011990">
    <property type="entry name" value="TPR-like_helical_dom_sf"/>
</dbReference>
<dbReference type="eggNOG" id="COG0741">
    <property type="taxonomic scope" value="Bacteria"/>
</dbReference>
<dbReference type="eggNOG" id="COG1729">
    <property type="taxonomic scope" value="Bacteria"/>
</dbReference>
<dbReference type="GO" id="GO:0008933">
    <property type="term" value="F:peptidoglycan lytic transglycosylase activity"/>
    <property type="evidence" value="ECO:0007669"/>
    <property type="project" value="InterPro"/>
</dbReference>
<feature type="domain" description="Transglycosylase SLT" evidence="4">
    <location>
        <begin position="492"/>
        <end position="598"/>
    </location>
</feature>
<dbReference type="STRING" id="572544.Ilyop_0494"/>
<evidence type="ECO:0000256" key="1">
    <source>
        <dbReference type="ARBA" id="ARBA00007734"/>
    </source>
</evidence>
<feature type="chain" id="PRO_5003170141" evidence="3">
    <location>
        <begin position="20"/>
        <end position="630"/>
    </location>
</feature>
<dbReference type="SUPFAM" id="SSF53955">
    <property type="entry name" value="Lysozyme-like"/>
    <property type="match status" value="1"/>
</dbReference>
<proteinExistence type="inferred from homology"/>
<feature type="signal peptide" evidence="3">
    <location>
        <begin position="1"/>
        <end position="19"/>
    </location>
</feature>
<dbReference type="PANTHER" id="PTHR37423:SF2">
    <property type="entry name" value="MEMBRANE-BOUND LYTIC MUREIN TRANSGLYCOSYLASE C"/>
    <property type="match status" value="1"/>
</dbReference>
<keyword evidence="2" id="KW-0802">TPR repeat</keyword>
<accession>E3H5Z2</accession>
<dbReference type="SMART" id="SM00028">
    <property type="entry name" value="TPR"/>
    <property type="match status" value="4"/>
</dbReference>
<dbReference type="Gene3D" id="1.10.530.10">
    <property type="match status" value="1"/>
</dbReference>
<dbReference type="SUPFAM" id="SSF48452">
    <property type="entry name" value="TPR-like"/>
    <property type="match status" value="3"/>
</dbReference>
<dbReference type="InterPro" id="IPR008258">
    <property type="entry name" value="Transglycosylase_SLT_dom_1"/>
</dbReference>
<dbReference type="InterPro" id="IPR023346">
    <property type="entry name" value="Lysozyme-like_dom_sf"/>
</dbReference>
<dbReference type="Pfam" id="PF01464">
    <property type="entry name" value="SLT"/>
    <property type="match status" value="1"/>
</dbReference>
<gene>
    <name evidence="5" type="ordered locus">Ilyop_0494</name>
</gene>
<dbReference type="GO" id="GO:0000270">
    <property type="term" value="P:peptidoglycan metabolic process"/>
    <property type="evidence" value="ECO:0007669"/>
    <property type="project" value="InterPro"/>
</dbReference>
<dbReference type="PROSITE" id="PS00922">
    <property type="entry name" value="TRANSGLYCOSYLASE"/>
    <property type="match status" value="1"/>
</dbReference>
<organism evidence="5 6">
    <name type="scientific">Ilyobacter polytropus (strain ATCC 51220 / DSM 2926 / LMG 16218 / CuHBu1)</name>
    <dbReference type="NCBI Taxonomy" id="572544"/>
    <lineage>
        <taxon>Bacteria</taxon>
        <taxon>Fusobacteriati</taxon>
        <taxon>Fusobacteriota</taxon>
        <taxon>Fusobacteriia</taxon>
        <taxon>Fusobacteriales</taxon>
        <taxon>Fusobacteriaceae</taxon>
        <taxon>Ilyobacter</taxon>
    </lineage>
</organism>